<dbReference type="EMBL" id="CAJNOQ010000245">
    <property type="protein sequence ID" value="CAF0777296.1"/>
    <property type="molecule type" value="Genomic_DNA"/>
</dbReference>
<evidence type="ECO:0000313" key="3">
    <source>
        <dbReference type="Proteomes" id="UP000663829"/>
    </source>
</evidence>
<accession>A0A813R6R1</accession>
<organism evidence="1 3">
    <name type="scientific">Didymodactylos carnosus</name>
    <dbReference type="NCBI Taxonomy" id="1234261"/>
    <lineage>
        <taxon>Eukaryota</taxon>
        <taxon>Metazoa</taxon>
        <taxon>Spiralia</taxon>
        <taxon>Gnathifera</taxon>
        <taxon>Rotifera</taxon>
        <taxon>Eurotatoria</taxon>
        <taxon>Bdelloidea</taxon>
        <taxon>Philodinida</taxon>
        <taxon>Philodinidae</taxon>
        <taxon>Didymodactylos</taxon>
    </lineage>
</organism>
<name>A0A813R6R1_9BILA</name>
<evidence type="ECO:0000313" key="2">
    <source>
        <dbReference type="EMBL" id="CAF3559984.1"/>
    </source>
</evidence>
<reference evidence="1" key="1">
    <citation type="submission" date="2021-02" db="EMBL/GenBank/DDBJ databases">
        <authorList>
            <person name="Nowell W R."/>
        </authorList>
    </citation>
    <scope>NUCLEOTIDE SEQUENCE</scope>
</reference>
<dbReference type="Proteomes" id="UP000663829">
    <property type="component" value="Unassembled WGS sequence"/>
</dbReference>
<proteinExistence type="predicted"/>
<sequence>MKGKGLHKLVKIRYEKDREPTKIFRELNGAVSLRTVNVWIKMIETTKRQGRSNLVIFCSDEILLSPTTSAIMLFAFNRRQSVLKQSDTGDICLSKPPIRTKVNIHKETTIGQ</sequence>
<evidence type="ECO:0000313" key="1">
    <source>
        <dbReference type="EMBL" id="CAF0777296.1"/>
    </source>
</evidence>
<comment type="caution">
    <text evidence="1">The sequence shown here is derived from an EMBL/GenBank/DDBJ whole genome shotgun (WGS) entry which is preliminary data.</text>
</comment>
<dbReference type="Proteomes" id="UP000681722">
    <property type="component" value="Unassembled WGS sequence"/>
</dbReference>
<protein>
    <submittedName>
        <fullName evidence="1">Uncharacterized protein</fullName>
    </submittedName>
</protein>
<dbReference type="AlphaFoldDB" id="A0A813R6R1"/>
<keyword evidence="3" id="KW-1185">Reference proteome</keyword>
<gene>
    <name evidence="1" type="ORF">GPM918_LOCUS2264</name>
    <name evidence="2" type="ORF">SRO942_LOCUS2264</name>
</gene>
<dbReference type="EMBL" id="CAJOBC010000245">
    <property type="protein sequence ID" value="CAF3559984.1"/>
    <property type="molecule type" value="Genomic_DNA"/>
</dbReference>